<comment type="similarity">
    <text evidence="4 5">Belongs to the universal ribosomal protein uS15 family.</text>
</comment>
<keyword evidence="4 6" id="KW-0699">rRNA-binding</keyword>
<evidence type="ECO:0000256" key="5">
    <source>
        <dbReference type="RuleBase" id="RU003919"/>
    </source>
</evidence>
<dbReference type="GeneID" id="73802788"/>
<dbReference type="STRING" id="28117.BHV66_04595"/>
<name>A0A1Q6F7R3_9BACT</name>
<dbReference type="GO" id="GO:0022627">
    <property type="term" value="C:cytosolic small ribosomal subunit"/>
    <property type="evidence" value="ECO:0007669"/>
    <property type="project" value="TreeGrafter"/>
</dbReference>
<evidence type="ECO:0000256" key="4">
    <source>
        <dbReference type="HAMAP-Rule" id="MF_01343"/>
    </source>
</evidence>
<dbReference type="PANTHER" id="PTHR23321:SF26">
    <property type="entry name" value="SMALL RIBOSOMAL SUBUNIT PROTEIN US15M"/>
    <property type="match status" value="1"/>
</dbReference>
<protein>
    <recommendedName>
        <fullName evidence="4">Small ribosomal subunit protein uS15</fullName>
    </recommendedName>
</protein>
<evidence type="ECO:0000256" key="3">
    <source>
        <dbReference type="ARBA" id="ARBA00064542"/>
    </source>
</evidence>
<keyword evidence="1 4" id="KW-0689">Ribosomal protein</keyword>
<dbReference type="RefSeq" id="WP_022043534.1">
    <property type="nucleotide sequence ID" value="NZ_BAAFKT010000010.1"/>
</dbReference>
<evidence type="ECO:0000256" key="6">
    <source>
        <dbReference type="RuleBase" id="RU004524"/>
    </source>
</evidence>
<comment type="function">
    <text evidence="4">Forms an intersubunit bridge (bridge B4) with the 23S rRNA of the 50S subunit in the ribosome.</text>
</comment>
<evidence type="ECO:0000313" key="7">
    <source>
        <dbReference type="EMBL" id="OKY94940.1"/>
    </source>
</evidence>
<organism evidence="7 8">
    <name type="scientific">Alistipes putredinis</name>
    <dbReference type="NCBI Taxonomy" id="28117"/>
    <lineage>
        <taxon>Bacteria</taxon>
        <taxon>Pseudomonadati</taxon>
        <taxon>Bacteroidota</taxon>
        <taxon>Bacteroidia</taxon>
        <taxon>Bacteroidales</taxon>
        <taxon>Rikenellaceae</taxon>
        <taxon>Alistipes</taxon>
    </lineage>
</organism>
<dbReference type="PROSITE" id="PS00362">
    <property type="entry name" value="RIBOSOMAL_S15"/>
    <property type="match status" value="1"/>
</dbReference>
<dbReference type="Proteomes" id="UP000187417">
    <property type="component" value="Unassembled WGS sequence"/>
</dbReference>
<keyword evidence="4 6" id="KW-0694">RNA-binding</keyword>
<dbReference type="Gene3D" id="6.10.250.3130">
    <property type="match status" value="1"/>
</dbReference>
<dbReference type="AlphaFoldDB" id="A0A1Q6F7R3"/>
<reference evidence="7 8" key="1">
    <citation type="journal article" date="2016" name="Nat. Biotechnol.">
        <title>Measurement of bacterial replication rates in microbial communities.</title>
        <authorList>
            <person name="Brown C.T."/>
            <person name="Olm M.R."/>
            <person name="Thomas B.C."/>
            <person name="Banfield J.F."/>
        </authorList>
    </citation>
    <scope>NUCLEOTIDE SEQUENCE [LARGE SCALE GENOMIC DNA]</scope>
    <source>
        <strain evidence="7">CAG:67_53_122</strain>
    </source>
</reference>
<dbReference type="GO" id="GO:0019843">
    <property type="term" value="F:rRNA binding"/>
    <property type="evidence" value="ECO:0007669"/>
    <property type="project" value="UniProtKB-UniRule"/>
</dbReference>
<dbReference type="SMART" id="SM01387">
    <property type="entry name" value="Ribosomal_S15"/>
    <property type="match status" value="1"/>
</dbReference>
<keyword evidence="2 4" id="KW-0687">Ribonucleoprotein</keyword>
<evidence type="ECO:0000256" key="1">
    <source>
        <dbReference type="ARBA" id="ARBA00022980"/>
    </source>
</evidence>
<gene>
    <name evidence="4" type="primary">rpsO</name>
    <name evidence="7" type="ORF">BHV66_04595</name>
</gene>
<dbReference type="SUPFAM" id="SSF47060">
    <property type="entry name" value="S15/NS1 RNA-binding domain"/>
    <property type="match status" value="1"/>
</dbReference>
<dbReference type="HAMAP" id="MF_01343_B">
    <property type="entry name" value="Ribosomal_uS15_B"/>
    <property type="match status" value="1"/>
</dbReference>
<comment type="subunit">
    <text evidence="3 4">Part of the 30S ribosomal subunit. Forms a bridge to the 50S subunit in the 70S ribosome, contacting the 23S rRNA.</text>
</comment>
<dbReference type="NCBIfam" id="TIGR00952">
    <property type="entry name" value="S15_bact"/>
    <property type="match status" value="1"/>
</dbReference>
<comment type="function">
    <text evidence="4 6">One of the primary rRNA binding proteins, it binds directly to 16S rRNA where it helps nucleate assembly of the platform of the 30S subunit by binding and bridging several RNA helices of the 16S rRNA.</text>
</comment>
<dbReference type="Gene3D" id="1.10.287.10">
    <property type="entry name" value="S15/NS1, RNA-binding"/>
    <property type="match status" value="1"/>
</dbReference>
<dbReference type="CDD" id="cd00353">
    <property type="entry name" value="Ribosomal_S15p_S13e"/>
    <property type="match status" value="1"/>
</dbReference>
<comment type="caution">
    <text evidence="7">The sequence shown here is derived from an EMBL/GenBank/DDBJ whole genome shotgun (WGS) entry which is preliminary data.</text>
</comment>
<proteinExistence type="inferred from homology"/>
<accession>A0A1Q6F7R3</accession>
<dbReference type="Pfam" id="PF00312">
    <property type="entry name" value="Ribosomal_S15"/>
    <property type="match status" value="1"/>
</dbReference>
<dbReference type="InterPro" id="IPR005290">
    <property type="entry name" value="Ribosomal_uS15_bac-type"/>
</dbReference>
<dbReference type="FunFam" id="1.10.287.10:FF:000002">
    <property type="entry name" value="30S ribosomal protein S15"/>
    <property type="match status" value="1"/>
</dbReference>
<evidence type="ECO:0000256" key="2">
    <source>
        <dbReference type="ARBA" id="ARBA00023274"/>
    </source>
</evidence>
<dbReference type="InterPro" id="IPR000589">
    <property type="entry name" value="Ribosomal_uS15"/>
</dbReference>
<dbReference type="GO" id="GO:0006412">
    <property type="term" value="P:translation"/>
    <property type="evidence" value="ECO:0007669"/>
    <property type="project" value="UniProtKB-UniRule"/>
</dbReference>
<dbReference type="PANTHER" id="PTHR23321">
    <property type="entry name" value="RIBOSOMAL PROTEIN S15, BACTERIAL AND ORGANELLAR"/>
    <property type="match status" value="1"/>
</dbReference>
<dbReference type="GO" id="GO:0003735">
    <property type="term" value="F:structural constituent of ribosome"/>
    <property type="evidence" value="ECO:0007669"/>
    <property type="project" value="InterPro"/>
</dbReference>
<dbReference type="EMBL" id="MNQH01000024">
    <property type="protein sequence ID" value="OKY94940.1"/>
    <property type="molecule type" value="Genomic_DNA"/>
</dbReference>
<sequence>MGYLSAEKKQELFGKYGKSNTDTGSPESQIALFSFRINHLTEHLRSNKHDFGTQRALLRLVGKRRQLLEYLKEVDIERYRAIIKTLNLRK</sequence>
<evidence type="ECO:0000313" key="8">
    <source>
        <dbReference type="Proteomes" id="UP000187417"/>
    </source>
</evidence>
<dbReference type="InterPro" id="IPR009068">
    <property type="entry name" value="uS15_NS1_RNA-bd_sf"/>
</dbReference>